<organism evidence="8 9">
    <name type="scientific">Ampelomyces quisqualis</name>
    <name type="common">Powdery mildew agent</name>
    <dbReference type="NCBI Taxonomy" id="50730"/>
    <lineage>
        <taxon>Eukaryota</taxon>
        <taxon>Fungi</taxon>
        <taxon>Dikarya</taxon>
        <taxon>Ascomycota</taxon>
        <taxon>Pezizomycotina</taxon>
        <taxon>Dothideomycetes</taxon>
        <taxon>Pleosporomycetidae</taxon>
        <taxon>Pleosporales</taxon>
        <taxon>Pleosporineae</taxon>
        <taxon>Phaeosphaeriaceae</taxon>
        <taxon>Ampelomyces</taxon>
    </lineage>
</organism>
<dbReference type="SMART" id="SM00184">
    <property type="entry name" value="RING"/>
    <property type="match status" value="1"/>
</dbReference>
<accession>A0A6A5QGR2</accession>
<dbReference type="InterPro" id="IPR016197">
    <property type="entry name" value="Chromo-like_dom_sf"/>
</dbReference>
<feature type="domain" description="Chromo" evidence="6">
    <location>
        <begin position="287"/>
        <end position="334"/>
    </location>
</feature>
<evidence type="ECO:0000259" key="7">
    <source>
        <dbReference type="PROSITE" id="PS50089"/>
    </source>
</evidence>
<evidence type="ECO:0000256" key="1">
    <source>
        <dbReference type="ARBA" id="ARBA00011353"/>
    </source>
</evidence>
<dbReference type="GO" id="GO:0008270">
    <property type="term" value="F:zinc ion binding"/>
    <property type="evidence" value="ECO:0007669"/>
    <property type="project" value="UniProtKB-KW"/>
</dbReference>
<evidence type="ECO:0000256" key="2">
    <source>
        <dbReference type="ARBA" id="ARBA00022723"/>
    </source>
</evidence>
<dbReference type="AlphaFoldDB" id="A0A6A5QGR2"/>
<dbReference type="InterPro" id="IPR017907">
    <property type="entry name" value="Znf_RING_CS"/>
</dbReference>
<evidence type="ECO:0000256" key="3">
    <source>
        <dbReference type="ARBA" id="ARBA00022771"/>
    </source>
</evidence>
<evidence type="ECO:0000259" key="6">
    <source>
        <dbReference type="PROSITE" id="PS50013"/>
    </source>
</evidence>
<protein>
    <recommendedName>
        <fullName evidence="10">RING-type domain-containing protein</fullName>
    </recommendedName>
</protein>
<evidence type="ECO:0000313" key="9">
    <source>
        <dbReference type="Proteomes" id="UP000800096"/>
    </source>
</evidence>
<keyword evidence="4" id="KW-0862">Zinc</keyword>
<sequence>MPFPYFENISTEFTGKWTSSRKRRAALPEPVQSELPPKRKKTIVPCPHAMTIVRSTRQLAAEKTQCSICLEEYFSTPVDREKVIPVKMGCGHIFCRECIEMQLSCSTTCPLPWCEANLPLQPDDCKLCASWQQDHTAAASMVVTVRAKEMLGSIKDALDRLALDDDHFRLSKVETSRLFTHVRDSLERFEWQFHTATDLAELLDPFLRVVDVDAAREHYGSKLCAPALHASRFSPREHYPDDYPPHGEPWIAAFFRQWAGEYEQENGEMKEGWGVWAKKTEQDCWEWPFKRIMAHKTNKDGQVEYLVKWVGQRYFPSWVQKKQLDPAARKMYDEAHGLVMNAPKRKIPTT</sequence>
<dbReference type="InterPro" id="IPR001841">
    <property type="entry name" value="Znf_RING"/>
</dbReference>
<evidence type="ECO:0008006" key="10">
    <source>
        <dbReference type="Google" id="ProtNLM"/>
    </source>
</evidence>
<evidence type="ECO:0000256" key="4">
    <source>
        <dbReference type="ARBA" id="ARBA00022833"/>
    </source>
</evidence>
<dbReference type="PROSITE" id="PS50013">
    <property type="entry name" value="CHROMO_2"/>
    <property type="match status" value="1"/>
</dbReference>
<feature type="domain" description="RING-type" evidence="7">
    <location>
        <begin position="66"/>
        <end position="111"/>
    </location>
</feature>
<dbReference type="PROSITE" id="PS50089">
    <property type="entry name" value="ZF_RING_2"/>
    <property type="match status" value="1"/>
</dbReference>
<dbReference type="Gene3D" id="2.40.50.40">
    <property type="match status" value="1"/>
</dbReference>
<proteinExistence type="predicted"/>
<dbReference type="SUPFAM" id="SSF57850">
    <property type="entry name" value="RING/U-box"/>
    <property type="match status" value="1"/>
</dbReference>
<dbReference type="SUPFAM" id="SSF54160">
    <property type="entry name" value="Chromo domain-like"/>
    <property type="match status" value="1"/>
</dbReference>
<reference evidence="8" key="1">
    <citation type="journal article" date="2020" name="Stud. Mycol.">
        <title>101 Dothideomycetes genomes: a test case for predicting lifestyles and emergence of pathogens.</title>
        <authorList>
            <person name="Haridas S."/>
            <person name="Albert R."/>
            <person name="Binder M."/>
            <person name="Bloem J."/>
            <person name="Labutti K."/>
            <person name="Salamov A."/>
            <person name="Andreopoulos B."/>
            <person name="Baker S."/>
            <person name="Barry K."/>
            <person name="Bills G."/>
            <person name="Bluhm B."/>
            <person name="Cannon C."/>
            <person name="Castanera R."/>
            <person name="Culley D."/>
            <person name="Daum C."/>
            <person name="Ezra D."/>
            <person name="Gonzalez J."/>
            <person name="Henrissat B."/>
            <person name="Kuo A."/>
            <person name="Liang C."/>
            <person name="Lipzen A."/>
            <person name="Lutzoni F."/>
            <person name="Magnuson J."/>
            <person name="Mondo S."/>
            <person name="Nolan M."/>
            <person name="Ohm R."/>
            <person name="Pangilinan J."/>
            <person name="Park H.-J."/>
            <person name="Ramirez L."/>
            <person name="Alfaro M."/>
            <person name="Sun H."/>
            <person name="Tritt A."/>
            <person name="Yoshinaga Y."/>
            <person name="Zwiers L.-H."/>
            <person name="Turgeon B."/>
            <person name="Goodwin S."/>
            <person name="Spatafora J."/>
            <person name="Crous P."/>
            <person name="Grigoriev I."/>
        </authorList>
    </citation>
    <scope>NUCLEOTIDE SEQUENCE</scope>
    <source>
        <strain evidence="8">HMLAC05119</strain>
    </source>
</reference>
<dbReference type="InterPro" id="IPR013083">
    <property type="entry name" value="Znf_RING/FYVE/PHD"/>
</dbReference>
<dbReference type="OrthoDB" id="6105938at2759"/>
<dbReference type="EMBL" id="ML979138">
    <property type="protein sequence ID" value="KAF1913896.1"/>
    <property type="molecule type" value="Genomic_DNA"/>
</dbReference>
<dbReference type="InterPro" id="IPR027370">
    <property type="entry name" value="Znf-RING_euk"/>
</dbReference>
<keyword evidence="9" id="KW-1185">Reference proteome</keyword>
<keyword evidence="3 5" id="KW-0863">Zinc-finger</keyword>
<comment type="subunit">
    <text evidence="1">Component of the NuA4 histone acetyltransferase complex.</text>
</comment>
<dbReference type="Proteomes" id="UP000800096">
    <property type="component" value="Unassembled WGS sequence"/>
</dbReference>
<evidence type="ECO:0000256" key="5">
    <source>
        <dbReference type="PROSITE-ProRule" id="PRU00175"/>
    </source>
</evidence>
<dbReference type="PROSITE" id="PS00518">
    <property type="entry name" value="ZF_RING_1"/>
    <property type="match status" value="1"/>
</dbReference>
<dbReference type="Pfam" id="PF13445">
    <property type="entry name" value="zf-RING_UBOX"/>
    <property type="match status" value="1"/>
</dbReference>
<name>A0A6A5QGR2_AMPQU</name>
<dbReference type="InterPro" id="IPR000953">
    <property type="entry name" value="Chromo/chromo_shadow_dom"/>
</dbReference>
<gene>
    <name evidence="8" type="ORF">BDU57DRAFT_326725</name>
</gene>
<dbReference type="Gene3D" id="3.30.40.10">
    <property type="entry name" value="Zinc/RING finger domain, C3HC4 (zinc finger)"/>
    <property type="match status" value="1"/>
</dbReference>
<dbReference type="GO" id="GO:0006338">
    <property type="term" value="P:chromatin remodeling"/>
    <property type="evidence" value="ECO:0007669"/>
    <property type="project" value="UniProtKB-ARBA"/>
</dbReference>
<keyword evidence="2" id="KW-0479">Metal-binding</keyword>
<evidence type="ECO:0000313" key="8">
    <source>
        <dbReference type="EMBL" id="KAF1913896.1"/>
    </source>
</evidence>